<feature type="compositionally biased region" description="Low complexity" evidence="1">
    <location>
        <begin position="40"/>
        <end position="69"/>
    </location>
</feature>
<feature type="non-terminal residue" evidence="2">
    <location>
        <position position="77"/>
    </location>
</feature>
<name>A0ABW7PJP7_9ACTN</name>
<keyword evidence="3" id="KW-1185">Reference proteome</keyword>
<dbReference type="Pfam" id="PF19650">
    <property type="entry name" value="DUF6153"/>
    <property type="match status" value="1"/>
</dbReference>
<sequence length="77" mass="7315">MRTRAGRVRRPGGPAGLPLLVLAVLVGLLAMHGLGPGGLPHPAAAAPAHAAHAATAHATASPGAAAHTAPGGGHHGR</sequence>
<reference evidence="2 3" key="1">
    <citation type="submission" date="2024-03" db="EMBL/GenBank/DDBJ databases">
        <title>Whole genome sequencing of Streptomyces racemochromogenes, to identify antimicrobial biosynthetic gene clusters.</title>
        <authorList>
            <person name="Suryawanshi P."/>
            <person name="Krishnaraj P.U."/>
            <person name="Arun Y.P."/>
            <person name="Suryawanshi M.P."/>
            <person name="Rakshit O."/>
        </authorList>
    </citation>
    <scope>NUCLEOTIDE SEQUENCE [LARGE SCALE GENOMIC DNA]</scope>
    <source>
        <strain evidence="2 3">AUDT626</strain>
    </source>
</reference>
<accession>A0ABW7PJP7</accession>
<gene>
    <name evidence="2" type="ORF">WDV06_25750</name>
</gene>
<comment type="caution">
    <text evidence="2">The sequence shown here is derived from an EMBL/GenBank/DDBJ whole genome shotgun (WGS) entry which is preliminary data.</text>
</comment>
<dbReference type="Proteomes" id="UP001610631">
    <property type="component" value="Unassembled WGS sequence"/>
</dbReference>
<dbReference type="InterPro" id="IPR046151">
    <property type="entry name" value="DUF6153"/>
</dbReference>
<protein>
    <submittedName>
        <fullName evidence="2">DUF6153 family protein</fullName>
    </submittedName>
</protein>
<dbReference type="RefSeq" id="WP_395512158.1">
    <property type="nucleotide sequence ID" value="NZ_JBBDHD010000082.1"/>
</dbReference>
<dbReference type="EMBL" id="JBBDHD010000082">
    <property type="protein sequence ID" value="MFH7598469.1"/>
    <property type="molecule type" value="Genomic_DNA"/>
</dbReference>
<evidence type="ECO:0000313" key="2">
    <source>
        <dbReference type="EMBL" id="MFH7598469.1"/>
    </source>
</evidence>
<organism evidence="2 3">
    <name type="scientific">Streptomyces racemochromogenes</name>
    <dbReference type="NCBI Taxonomy" id="67353"/>
    <lineage>
        <taxon>Bacteria</taxon>
        <taxon>Bacillati</taxon>
        <taxon>Actinomycetota</taxon>
        <taxon>Actinomycetes</taxon>
        <taxon>Kitasatosporales</taxon>
        <taxon>Streptomycetaceae</taxon>
        <taxon>Streptomyces</taxon>
    </lineage>
</organism>
<proteinExistence type="predicted"/>
<evidence type="ECO:0000313" key="3">
    <source>
        <dbReference type="Proteomes" id="UP001610631"/>
    </source>
</evidence>
<feature type="region of interest" description="Disordered" evidence="1">
    <location>
        <begin position="36"/>
        <end position="77"/>
    </location>
</feature>
<evidence type="ECO:0000256" key="1">
    <source>
        <dbReference type="SAM" id="MobiDB-lite"/>
    </source>
</evidence>